<comment type="similarity">
    <text evidence="7">Belongs to the metallo-dependent hydrolases superfamily. HutI family.</text>
</comment>
<dbReference type="KEGG" id="ppai:E1956_21115"/>
<feature type="binding site" evidence="7">
    <location>
        <position position="67"/>
    </location>
    <ligand>
        <name>Fe(3+)</name>
        <dbReference type="ChEBI" id="CHEBI:29034"/>
    </ligand>
</feature>
<protein>
    <recommendedName>
        <fullName evidence="1 7">Imidazolonepropionase</fullName>
        <ecNumber evidence="1 7">3.5.2.7</ecNumber>
    </recommendedName>
    <alternativeName>
        <fullName evidence="7">Imidazolone-5-propionate hydrolase</fullName>
    </alternativeName>
</protein>
<feature type="binding site" evidence="7">
    <location>
        <position position="237"/>
    </location>
    <ligand>
        <name>Zn(2+)</name>
        <dbReference type="ChEBI" id="CHEBI:29105"/>
    </ligand>
</feature>
<dbReference type="InterPro" id="IPR032466">
    <property type="entry name" value="Metal_Hydrolase"/>
</dbReference>
<feature type="domain" description="Amidohydrolase-related" evidence="8">
    <location>
        <begin position="58"/>
        <end position="400"/>
    </location>
</feature>
<feature type="binding site" evidence="7">
    <location>
        <position position="139"/>
    </location>
    <ligand>
        <name>N-formimidoyl-L-glutamate</name>
        <dbReference type="ChEBI" id="CHEBI:58928"/>
    </ligand>
</feature>
<dbReference type="FunFam" id="3.20.20.140:FF:000007">
    <property type="entry name" value="Imidazolonepropionase"/>
    <property type="match status" value="1"/>
</dbReference>
<name>A0A4P7CUB5_9BURK</name>
<comment type="cofactor">
    <cofactor evidence="7">
        <name>Zn(2+)</name>
        <dbReference type="ChEBI" id="CHEBI:29105"/>
    </cofactor>
    <cofactor evidence="7">
        <name>Fe(3+)</name>
        <dbReference type="ChEBI" id="CHEBI:29034"/>
    </cofactor>
    <text evidence="7">Binds 1 zinc or iron ion per subunit.</text>
</comment>
<proteinExistence type="inferred from homology"/>
<feature type="binding site" evidence="7">
    <location>
        <position position="317"/>
    </location>
    <ligand>
        <name>4-imidazolone-5-propanoate</name>
        <dbReference type="ChEBI" id="CHEBI:77893"/>
    </ligand>
</feature>
<dbReference type="PANTHER" id="PTHR42752">
    <property type="entry name" value="IMIDAZOLONEPROPIONASE"/>
    <property type="match status" value="1"/>
</dbReference>
<feature type="binding site" evidence="7">
    <location>
        <position position="312"/>
    </location>
    <ligand>
        <name>Fe(3+)</name>
        <dbReference type="ChEBI" id="CHEBI:29034"/>
    </ligand>
</feature>
<keyword evidence="7" id="KW-0963">Cytoplasm</keyword>
<dbReference type="OrthoDB" id="9776455at2"/>
<dbReference type="RefSeq" id="WP_134752590.1">
    <property type="nucleotide sequence ID" value="NZ_CP038149.1"/>
</dbReference>
<dbReference type="Gene3D" id="2.30.40.10">
    <property type="entry name" value="Urease, subunit C, domain 1"/>
    <property type="match status" value="1"/>
</dbReference>
<evidence type="ECO:0000256" key="1">
    <source>
        <dbReference type="ARBA" id="ARBA00012864"/>
    </source>
</evidence>
<feature type="binding site" evidence="7">
    <location>
        <position position="312"/>
    </location>
    <ligand>
        <name>Zn(2+)</name>
        <dbReference type="ChEBI" id="CHEBI:29105"/>
    </ligand>
</feature>
<feature type="binding site" evidence="7">
    <location>
        <position position="69"/>
    </location>
    <ligand>
        <name>Zn(2+)</name>
        <dbReference type="ChEBI" id="CHEBI:29105"/>
    </ligand>
</feature>
<keyword evidence="2 7" id="KW-0479">Metal-binding</keyword>
<sequence>MNQTVWHHLKLCAQGDPRDTIEDAAIAVDNGKIAWLGAASALPAQFAQWPREDLGGAWVTPGLVDCHTHLVYGGQRADEFAQRLAGVSYEEIARNGGGIVSTVRATRAASEAELYAQSAARLEPLLAEGVTAVEIKSGYGLELAAERKMLRVARQLGERYPVTVRTTFLGAHALPPEFAGRADDYIDEVCERMLPALADEGLVDAVDVFCERIGFSIAQSERVFEAAARRNLPVKMHAEQLSNSGGAALAARYGALSSDHLEFLDEAGVVAMKAASSVAVLLPGAYYFIRETQLPPLELLRRYEVPIAISTDSNPGTSPTTSLLLMMNMATTLFRMTVPEVLQGVTQHAARALGDAERHGTLAEGRPADFAVWDVQSLAELAYWIGRPLCARVVRGGKTVFERRLNTI</sequence>
<feature type="binding site" evidence="7">
    <location>
        <position position="172"/>
    </location>
    <ligand>
        <name>4-imidazolone-5-propanoate</name>
        <dbReference type="ChEBI" id="CHEBI:77893"/>
    </ligand>
</feature>
<comment type="function">
    <text evidence="7">Catalyzes the hydrolytic cleavage of the carbon-nitrogen bond in imidazolone-5-propanoate to yield N-formimidoyl-L-glutamate. It is the third step in the universal histidine degradation pathway.</text>
</comment>
<dbReference type="GO" id="GO:0008270">
    <property type="term" value="F:zinc ion binding"/>
    <property type="evidence" value="ECO:0007669"/>
    <property type="project" value="UniProtKB-UniRule"/>
</dbReference>
<evidence type="ECO:0000259" key="8">
    <source>
        <dbReference type="Pfam" id="PF01979"/>
    </source>
</evidence>
<gene>
    <name evidence="7" type="primary">hutI</name>
    <name evidence="9" type="ORF">E1956_21115</name>
</gene>
<dbReference type="SUPFAM" id="SSF51338">
    <property type="entry name" value="Composite domain of metallo-dependent hydrolases"/>
    <property type="match status" value="1"/>
</dbReference>
<feature type="binding site" evidence="7">
    <location>
        <position position="67"/>
    </location>
    <ligand>
        <name>Zn(2+)</name>
        <dbReference type="ChEBI" id="CHEBI:29105"/>
    </ligand>
</feature>
<organism evidence="9 10">
    <name type="scientific">Paraburkholderia pallida</name>
    <dbReference type="NCBI Taxonomy" id="2547399"/>
    <lineage>
        <taxon>Bacteria</taxon>
        <taxon>Pseudomonadati</taxon>
        <taxon>Pseudomonadota</taxon>
        <taxon>Betaproteobacteria</taxon>
        <taxon>Burkholderiales</taxon>
        <taxon>Burkholderiaceae</taxon>
        <taxon>Paraburkholderia</taxon>
    </lineage>
</organism>
<feature type="binding site" evidence="7">
    <location>
        <position position="139"/>
    </location>
    <ligand>
        <name>4-imidazolone-5-propanoate</name>
        <dbReference type="ChEBI" id="CHEBI:77893"/>
    </ligand>
</feature>
<dbReference type="GO" id="GO:0019557">
    <property type="term" value="P:L-histidine catabolic process to glutamate and formate"/>
    <property type="evidence" value="ECO:0007669"/>
    <property type="project" value="UniProtKB-UniPathway"/>
</dbReference>
<dbReference type="PANTHER" id="PTHR42752:SF1">
    <property type="entry name" value="IMIDAZOLONEPROPIONASE-RELATED"/>
    <property type="match status" value="1"/>
</dbReference>
<evidence type="ECO:0000256" key="4">
    <source>
        <dbReference type="ARBA" id="ARBA00022808"/>
    </source>
</evidence>
<dbReference type="Pfam" id="PF01979">
    <property type="entry name" value="Amidohydro_1"/>
    <property type="match status" value="1"/>
</dbReference>
<evidence type="ECO:0000256" key="6">
    <source>
        <dbReference type="ARBA" id="ARBA00023004"/>
    </source>
</evidence>
<dbReference type="EMBL" id="CP038149">
    <property type="protein sequence ID" value="QBQ99655.1"/>
    <property type="molecule type" value="Genomic_DNA"/>
</dbReference>
<evidence type="ECO:0000256" key="5">
    <source>
        <dbReference type="ARBA" id="ARBA00022833"/>
    </source>
</evidence>
<dbReference type="GO" id="GO:0005506">
    <property type="term" value="F:iron ion binding"/>
    <property type="evidence" value="ECO:0007669"/>
    <property type="project" value="UniProtKB-UniRule"/>
</dbReference>
<dbReference type="SUPFAM" id="SSF51556">
    <property type="entry name" value="Metallo-dependent hydrolases"/>
    <property type="match status" value="1"/>
</dbReference>
<keyword evidence="6 7" id="KW-0408">Iron</keyword>
<evidence type="ECO:0000256" key="2">
    <source>
        <dbReference type="ARBA" id="ARBA00022723"/>
    </source>
</evidence>
<evidence type="ECO:0000256" key="7">
    <source>
        <dbReference type="HAMAP-Rule" id="MF_00372"/>
    </source>
</evidence>
<dbReference type="InterPro" id="IPR006680">
    <property type="entry name" value="Amidohydro-rel"/>
</dbReference>
<feature type="binding site" evidence="7">
    <location>
        <position position="237"/>
    </location>
    <ligand>
        <name>Fe(3+)</name>
        <dbReference type="ChEBI" id="CHEBI:29034"/>
    </ligand>
</feature>
<dbReference type="InterPro" id="IPR005920">
    <property type="entry name" value="HutI"/>
</dbReference>
<dbReference type="GO" id="GO:0050480">
    <property type="term" value="F:imidazolonepropionase activity"/>
    <property type="evidence" value="ECO:0007669"/>
    <property type="project" value="UniProtKB-UniRule"/>
</dbReference>
<feature type="binding site" evidence="7">
    <location>
        <position position="314"/>
    </location>
    <ligand>
        <name>N-formimidoyl-L-glutamate</name>
        <dbReference type="ChEBI" id="CHEBI:58928"/>
    </ligand>
</feature>
<dbReference type="GO" id="GO:0019556">
    <property type="term" value="P:L-histidine catabolic process to glutamate and formamide"/>
    <property type="evidence" value="ECO:0007669"/>
    <property type="project" value="UniProtKB-UniRule"/>
</dbReference>
<dbReference type="Gene3D" id="3.20.20.140">
    <property type="entry name" value="Metal-dependent hydrolases"/>
    <property type="match status" value="1"/>
</dbReference>
<keyword evidence="4 7" id="KW-0369">Histidine metabolism</keyword>
<reference evidence="9 10" key="1">
    <citation type="submission" date="2019-03" db="EMBL/GenBank/DDBJ databases">
        <title>Paraburkholderia sp. 7MH5, isolated from subtropical forest soil.</title>
        <authorList>
            <person name="Gao Z.-H."/>
            <person name="Qiu L.-H."/>
        </authorList>
    </citation>
    <scope>NUCLEOTIDE SEQUENCE [LARGE SCALE GENOMIC DNA]</scope>
    <source>
        <strain evidence="9 10">7MH5</strain>
    </source>
</reference>
<comment type="catalytic activity">
    <reaction evidence="7">
        <text>4-imidazolone-5-propanoate + H2O = N-formimidoyl-L-glutamate</text>
        <dbReference type="Rhea" id="RHEA:23660"/>
        <dbReference type="ChEBI" id="CHEBI:15377"/>
        <dbReference type="ChEBI" id="CHEBI:58928"/>
        <dbReference type="ChEBI" id="CHEBI:77893"/>
        <dbReference type="EC" id="3.5.2.7"/>
    </reaction>
</comment>
<keyword evidence="10" id="KW-1185">Reference proteome</keyword>
<dbReference type="HAMAP" id="MF_00372">
    <property type="entry name" value="HutI"/>
    <property type="match status" value="1"/>
</dbReference>
<comment type="pathway">
    <text evidence="7">Amino-acid degradation; L-histidine degradation into L-glutamate; N-formimidoyl-L-glutamate from L-histidine: step 3/3.</text>
</comment>
<feature type="binding site" evidence="7">
    <location>
        <position position="240"/>
    </location>
    <ligand>
        <name>4-imidazolone-5-propanoate</name>
        <dbReference type="ChEBI" id="CHEBI:77893"/>
    </ligand>
</feature>
<dbReference type="NCBIfam" id="TIGR01224">
    <property type="entry name" value="hutI"/>
    <property type="match status" value="1"/>
</dbReference>
<dbReference type="Proteomes" id="UP000295727">
    <property type="component" value="Chromosome 2"/>
</dbReference>
<dbReference type="UniPathway" id="UPA00379">
    <property type="reaction ID" value="UER00551"/>
</dbReference>
<evidence type="ECO:0000313" key="9">
    <source>
        <dbReference type="EMBL" id="QBQ99655.1"/>
    </source>
</evidence>
<keyword evidence="5 7" id="KW-0862">Zinc</keyword>
<feature type="binding site" evidence="7">
    <location>
        <position position="69"/>
    </location>
    <ligand>
        <name>Fe(3+)</name>
        <dbReference type="ChEBI" id="CHEBI:29034"/>
    </ligand>
</feature>
<accession>A0A4P7CUB5</accession>
<comment type="subcellular location">
    <subcellularLocation>
        <location evidence="7">Cytoplasm</location>
    </subcellularLocation>
</comment>
<evidence type="ECO:0000256" key="3">
    <source>
        <dbReference type="ARBA" id="ARBA00022801"/>
    </source>
</evidence>
<dbReference type="AlphaFoldDB" id="A0A4P7CUB5"/>
<feature type="binding site" evidence="7">
    <location>
        <position position="316"/>
    </location>
    <ligand>
        <name>N-formimidoyl-L-glutamate</name>
        <dbReference type="ChEBI" id="CHEBI:58928"/>
    </ligand>
</feature>
<feature type="binding site" evidence="7">
    <location>
        <position position="76"/>
    </location>
    <ligand>
        <name>4-imidazolone-5-propanoate</name>
        <dbReference type="ChEBI" id="CHEBI:77893"/>
    </ligand>
</feature>
<dbReference type="InterPro" id="IPR011059">
    <property type="entry name" value="Metal-dep_hydrolase_composite"/>
</dbReference>
<keyword evidence="3 7" id="KW-0378">Hydrolase</keyword>
<evidence type="ECO:0000313" key="10">
    <source>
        <dbReference type="Proteomes" id="UP000295727"/>
    </source>
</evidence>
<dbReference type="CDD" id="cd01296">
    <property type="entry name" value="Imidazolone-5PH"/>
    <property type="match status" value="1"/>
</dbReference>
<dbReference type="GO" id="GO:0005737">
    <property type="term" value="C:cytoplasm"/>
    <property type="evidence" value="ECO:0007669"/>
    <property type="project" value="UniProtKB-SubCell"/>
</dbReference>
<dbReference type="EC" id="3.5.2.7" evidence="1 7"/>